<feature type="transmembrane region" description="Helical" evidence="7">
    <location>
        <begin position="6"/>
        <end position="39"/>
    </location>
</feature>
<evidence type="ECO:0000256" key="7">
    <source>
        <dbReference type="SAM" id="Phobius"/>
    </source>
</evidence>
<name>A0ABT3L904_9CYAN</name>
<protein>
    <submittedName>
        <fullName evidence="8">AI-2E family transporter</fullName>
    </submittedName>
</protein>
<evidence type="ECO:0000256" key="6">
    <source>
        <dbReference type="SAM" id="MobiDB-lite"/>
    </source>
</evidence>
<evidence type="ECO:0000313" key="8">
    <source>
        <dbReference type="EMBL" id="MCW6037988.1"/>
    </source>
</evidence>
<evidence type="ECO:0000256" key="3">
    <source>
        <dbReference type="ARBA" id="ARBA00022692"/>
    </source>
</evidence>
<proteinExistence type="inferred from homology"/>
<gene>
    <name evidence="8" type="ORF">K4A83_17150</name>
</gene>
<evidence type="ECO:0000256" key="1">
    <source>
        <dbReference type="ARBA" id="ARBA00004141"/>
    </source>
</evidence>
<dbReference type="PANTHER" id="PTHR21716:SF62">
    <property type="entry name" value="TRANSPORT PROTEIN YDBI-RELATED"/>
    <property type="match status" value="1"/>
</dbReference>
<dbReference type="Proteomes" id="UP001526426">
    <property type="component" value="Unassembled WGS sequence"/>
</dbReference>
<dbReference type="Pfam" id="PF01594">
    <property type="entry name" value="AI-2E_transport"/>
    <property type="match status" value="1"/>
</dbReference>
<organism evidence="8 9">
    <name type="scientific">Spirulina subsalsa FACHB-351</name>
    <dbReference type="NCBI Taxonomy" id="234711"/>
    <lineage>
        <taxon>Bacteria</taxon>
        <taxon>Bacillati</taxon>
        <taxon>Cyanobacteriota</taxon>
        <taxon>Cyanophyceae</taxon>
        <taxon>Spirulinales</taxon>
        <taxon>Spirulinaceae</taxon>
        <taxon>Spirulina</taxon>
    </lineage>
</organism>
<feature type="region of interest" description="Disordered" evidence="6">
    <location>
        <begin position="372"/>
        <end position="397"/>
    </location>
</feature>
<keyword evidence="3 7" id="KW-0812">Transmembrane</keyword>
<keyword evidence="5 7" id="KW-0472">Membrane</keyword>
<keyword evidence="4 7" id="KW-1133">Transmembrane helix</keyword>
<feature type="transmembrane region" description="Helical" evidence="7">
    <location>
        <begin position="60"/>
        <end position="82"/>
    </location>
</feature>
<dbReference type="RefSeq" id="WP_265265879.1">
    <property type="nucleotide sequence ID" value="NZ_JAIHOM010000101.1"/>
</dbReference>
<dbReference type="InterPro" id="IPR002549">
    <property type="entry name" value="AI-2E-like"/>
</dbReference>
<comment type="caution">
    <text evidence="8">The sequence shown here is derived from an EMBL/GenBank/DDBJ whole genome shotgun (WGS) entry which is preliminary data.</text>
</comment>
<evidence type="ECO:0000256" key="4">
    <source>
        <dbReference type="ARBA" id="ARBA00022989"/>
    </source>
</evidence>
<comment type="similarity">
    <text evidence="2">Belongs to the autoinducer-2 exporter (AI-2E) (TC 2.A.86) family.</text>
</comment>
<evidence type="ECO:0000313" key="9">
    <source>
        <dbReference type="Proteomes" id="UP001526426"/>
    </source>
</evidence>
<feature type="transmembrane region" description="Helical" evidence="7">
    <location>
        <begin position="310"/>
        <end position="331"/>
    </location>
</feature>
<dbReference type="PANTHER" id="PTHR21716">
    <property type="entry name" value="TRANSMEMBRANE PROTEIN"/>
    <property type="match status" value="1"/>
</dbReference>
<evidence type="ECO:0000256" key="2">
    <source>
        <dbReference type="ARBA" id="ARBA00009773"/>
    </source>
</evidence>
<dbReference type="EMBL" id="JAIHOM010000101">
    <property type="protein sequence ID" value="MCW6037988.1"/>
    <property type="molecule type" value="Genomic_DNA"/>
</dbReference>
<keyword evidence="9" id="KW-1185">Reference proteome</keyword>
<feature type="transmembrane region" description="Helical" evidence="7">
    <location>
        <begin position="272"/>
        <end position="290"/>
    </location>
</feature>
<sequence length="397" mass="43952">MKLGDWIGLLCLILACVILWQFRQILLLLFTAVVLAIALNSLVRWIQQITSQRQIKLTRGKAVLIALTIVLIGATLFISLVLPPFINQFQKLIPKVIEGLSLLVTWMTDWLRDPPPWFPDVNLEPPKFSELSQQIGSLSQNLLENVLAFFSNSMAVLLQVLLILIFTVMFLANPPAYRNLLLLLFPSFYRRRADMILARCEVDLLGWMQGICFNSLFVAGLCAFGLSLLDVQYVLTHALLAGVFNFVPNIGPFASAVFPVSVALLDSPVKGVSVIVLYVIVQNLESYWFSPMIMHKQVSLLPAATLAAQLFFTTFLGFLGLVLALPLAVIAKVWIEEAYIKDVLDHWNSGPAFLVEAEGIKGSALLEEIVPQEALSPSSDESSSDESKSSESLEDGC</sequence>
<dbReference type="PROSITE" id="PS51257">
    <property type="entry name" value="PROKAR_LIPOPROTEIN"/>
    <property type="match status" value="1"/>
</dbReference>
<feature type="transmembrane region" description="Helical" evidence="7">
    <location>
        <begin position="204"/>
        <end position="226"/>
    </location>
</feature>
<comment type="subcellular location">
    <subcellularLocation>
        <location evidence="1">Membrane</location>
        <topology evidence="1">Multi-pass membrane protein</topology>
    </subcellularLocation>
</comment>
<feature type="transmembrane region" description="Helical" evidence="7">
    <location>
        <begin position="246"/>
        <end position="265"/>
    </location>
</feature>
<evidence type="ECO:0000256" key="5">
    <source>
        <dbReference type="ARBA" id="ARBA00023136"/>
    </source>
</evidence>
<reference evidence="8 9" key="1">
    <citation type="submission" date="2021-08" db="EMBL/GenBank/DDBJ databases">
        <title>Draft genome sequence of Spirulina subsalsa with high tolerance to salinity and hype-accumulation of phycocyanin.</title>
        <authorList>
            <person name="Pei H."/>
            <person name="Jiang L."/>
        </authorList>
    </citation>
    <scope>NUCLEOTIDE SEQUENCE [LARGE SCALE GENOMIC DNA]</scope>
    <source>
        <strain evidence="8 9">FACHB-351</strain>
    </source>
</reference>
<accession>A0ABT3L904</accession>